<dbReference type="Pfam" id="PF06985">
    <property type="entry name" value="HET"/>
    <property type="match status" value="1"/>
</dbReference>
<gene>
    <name evidence="2" type="ORF">FHL15_010035</name>
</gene>
<dbReference type="PANTHER" id="PTHR33112">
    <property type="entry name" value="DOMAIN PROTEIN, PUTATIVE-RELATED"/>
    <property type="match status" value="1"/>
</dbReference>
<dbReference type="Proteomes" id="UP000319160">
    <property type="component" value="Unassembled WGS sequence"/>
</dbReference>
<organism evidence="2 3">
    <name type="scientific">Xylaria flabelliformis</name>
    <dbReference type="NCBI Taxonomy" id="2512241"/>
    <lineage>
        <taxon>Eukaryota</taxon>
        <taxon>Fungi</taxon>
        <taxon>Dikarya</taxon>
        <taxon>Ascomycota</taxon>
        <taxon>Pezizomycotina</taxon>
        <taxon>Sordariomycetes</taxon>
        <taxon>Xylariomycetidae</taxon>
        <taxon>Xylariales</taxon>
        <taxon>Xylariaceae</taxon>
        <taxon>Xylaria</taxon>
    </lineage>
</organism>
<feature type="domain" description="Heterokaryon incompatibility" evidence="1">
    <location>
        <begin position="166"/>
        <end position="321"/>
    </location>
</feature>
<dbReference type="STRING" id="2512241.A0A553HMD9"/>
<evidence type="ECO:0000313" key="3">
    <source>
        <dbReference type="Proteomes" id="UP000319160"/>
    </source>
</evidence>
<evidence type="ECO:0000313" key="2">
    <source>
        <dbReference type="EMBL" id="TRX89118.1"/>
    </source>
</evidence>
<dbReference type="InterPro" id="IPR010730">
    <property type="entry name" value="HET"/>
</dbReference>
<proteinExistence type="predicted"/>
<dbReference type="PANTHER" id="PTHR33112:SF8">
    <property type="entry name" value="HETEROKARYON INCOMPATIBILITY DOMAIN-CONTAINING PROTEIN"/>
    <property type="match status" value="1"/>
</dbReference>
<accession>A0A553HMD9</accession>
<sequence>MADGRASDKPEGSGYRYTTTWKTIKNAARTCNWCKLLPQRQVEGKAQVIVRYYKDSEYTPVGDKFLTVIVKDLEDGSTFMDKDFLLYTTRDNPASNVIKARDRITHLWTEESFGMAKACIDRCAREHQANCPPLQDSSILPDRVIDCVDSSKPKIVLTDGQTYGSYVTLSYVWGGPQPMLTTKNVDKYTTDGLEMTDFPQSIRDAVTVTNRIGQRYLWIDALCILQDSPEDKVVQLGKMHAIYKNSYLTINASSASSTYEGFLYQPRPQREPRTTIPFPCPDGTVVSVFIAYTIPSVTEGPSKTYWDELEPITWRGWCYQEKVLPARSLLYASDTLKYYCQTETVNIGEGLCEESTGRRLPHGTHQSAASTQGELDAVQLRQSWLAALFQYTMRSITVPSDRLPAFSAVAEQFSILSQDQYLAGLWRKTLLLDLLWAVNNKCERPKAYRAPSWSWASVDGLIEAEWLFDKLAKPQDMNHARELRMATVVDCRVTVASSLAPYGEVTGGLLILRGLIFAVHSDEGTAEERLTFDSDSESRDAGSILVRRDTTEDWSDKLFAVPLLWNVRRSFMFGLVVGRNSGTNPVYQRVGRFRGEGPSMDLAWMDALPGQEISIA</sequence>
<keyword evidence="3" id="KW-1185">Reference proteome</keyword>
<name>A0A553HMD9_9PEZI</name>
<reference evidence="3" key="1">
    <citation type="submission" date="2019-06" db="EMBL/GenBank/DDBJ databases">
        <title>Draft genome sequence of the griseofulvin-producing fungus Xylaria cubensis strain G536.</title>
        <authorList>
            <person name="Mead M.E."/>
            <person name="Raja H.A."/>
            <person name="Steenwyk J.L."/>
            <person name="Knowles S.L."/>
            <person name="Oberlies N.H."/>
            <person name="Rokas A."/>
        </authorList>
    </citation>
    <scope>NUCLEOTIDE SEQUENCE [LARGE SCALE GENOMIC DNA]</scope>
    <source>
        <strain evidence="3">G536</strain>
    </source>
</reference>
<dbReference type="EMBL" id="VFLP01000074">
    <property type="protein sequence ID" value="TRX89118.1"/>
    <property type="molecule type" value="Genomic_DNA"/>
</dbReference>
<comment type="caution">
    <text evidence="2">The sequence shown here is derived from an EMBL/GenBank/DDBJ whole genome shotgun (WGS) entry which is preliminary data.</text>
</comment>
<dbReference type="AlphaFoldDB" id="A0A553HMD9"/>
<evidence type="ECO:0000259" key="1">
    <source>
        <dbReference type="Pfam" id="PF06985"/>
    </source>
</evidence>
<protein>
    <recommendedName>
        <fullName evidence="1">Heterokaryon incompatibility domain-containing protein</fullName>
    </recommendedName>
</protein>
<dbReference type="OrthoDB" id="5125733at2759"/>